<accession>A0A8H3M6N6</accession>
<dbReference type="EMBL" id="BLAL01000274">
    <property type="protein sequence ID" value="GES98536.1"/>
    <property type="molecule type" value="Genomic_DNA"/>
</dbReference>
<dbReference type="AlphaFoldDB" id="A0A8H3M6N6"/>
<dbReference type="OrthoDB" id="10508478at2759"/>
<dbReference type="Proteomes" id="UP000615446">
    <property type="component" value="Unassembled WGS sequence"/>
</dbReference>
<evidence type="ECO:0000313" key="2">
    <source>
        <dbReference type="Proteomes" id="UP000615446"/>
    </source>
</evidence>
<organism evidence="1 2">
    <name type="scientific">Rhizophagus clarus</name>
    <dbReference type="NCBI Taxonomy" id="94130"/>
    <lineage>
        <taxon>Eukaryota</taxon>
        <taxon>Fungi</taxon>
        <taxon>Fungi incertae sedis</taxon>
        <taxon>Mucoromycota</taxon>
        <taxon>Glomeromycotina</taxon>
        <taxon>Glomeromycetes</taxon>
        <taxon>Glomerales</taxon>
        <taxon>Glomeraceae</taxon>
        <taxon>Rhizophagus</taxon>
    </lineage>
</organism>
<name>A0A8H3M6N6_9GLOM</name>
<gene>
    <name evidence="1" type="ORF">RCL2_002508300</name>
</gene>
<comment type="caution">
    <text evidence="1">The sequence shown here is derived from an EMBL/GenBank/DDBJ whole genome shotgun (WGS) entry which is preliminary data.</text>
</comment>
<proteinExistence type="predicted"/>
<protein>
    <submittedName>
        <fullName evidence="1">Uncharacterized protein</fullName>
    </submittedName>
</protein>
<reference evidence="1" key="1">
    <citation type="submission" date="2019-10" db="EMBL/GenBank/DDBJ databases">
        <title>Conservation and host-specific expression of non-tandemly repeated heterogenous ribosome RNA gene in arbuscular mycorrhizal fungi.</title>
        <authorList>
            <person name="Maeda T."/>
            <person name="Kobayashi Y."/>
            <person name="Nakagawa T."/>
            <person name="Ezawa T."/>
            <person name="Yamaguchi K."/>
            <person name="Bino T."/>
            <person name="Nishimoto Y."/>
            <person name="Shigenobu S."/>
            <person name="Kawaguchi M."/>
        </authorList>
    </citation>
    <scope>NUCLEOTIDE SEQUENCE</scope>
    <source>
        <strain evidence="1">HR1</strain>
    </source>
</reference>
<sequence length="134" mass="15727">MYQYLFSNVHRASVLHRTTPARISIHNSSTLPDRTSAFLNSTCRNHILLNQRVSYMLREFLTEYKKKTNEASTRMENSINNKIKSCISSAENKITSAENKMLYLVVSAVIIDWMKLMIDKIYDNYKEKNQEKKQ</sequence>
<evidence type="ECO:0000313" key="1">
    <source>
        <dbReference type="EMBL" id="GES98536.1"/>
    </source>
</evidence>